<dbReference type="Proteomes" id="UP000299102">
    <property type="component" value="Unassembled WGS sequence"/>
</dbReference>
<proteinExistence type="predicted"/>
<comment type="caution">
    <text evidence="1">The sequence shown here is derived from an EMBL/GenBank/DDBJ whole genome shotgun (WGS) entry which is preliminary data.</text>
</comment>
<dbReference type="AlphaFoldDB" id="A0A4C1TMN0"/>
<dbReference type="EMBL" id="BGZK01000065">
    <property type="protein sequence ID" value="GBP14621.1"/>
    <property type="molecule type" value="Genomic_DNA"/>
</dbReference>
<evidence type="ECO:0000313" key="2">
    <source>
        <dbReference type="Proteomes" id="UP000299102"/>
    </source>
</evidence>
<protein>
    <submittedName>
        <fullName evidence="1">Uncharacterized protein</fullName>
    </submittedName>
</protein>
<evidence type="ECO:0000313" key="1">
    <source>
        <dbReference type="EMBL" id="GBP14621.1"/>
    </source>
</evidence>
<organism evidence="1 2">
    <name type="scientific">Eumeta variegata</name>
    <name type="common">Bagworm moth</name>
    <name type="synonym">Eumeta japonica</name>
    <dbReference type="NCBI Taxonomy" id="151549"/>
    <lineage>
        <taxon>Eukaryota</taxon>
        <taxon>Metazoa</taxon>
        <taxon>Ecdysozoa</taxon>
        <taxon>Arthropoda</taxon>
        <taxon>Hexapoda</taxon>
        <taxon>Insecta</taxon>
        <taxon>Pterygota</taxon>
        <taxon>Neoptera</taxon>
        <taxon>Endopterygota</taxon>
        <taxon>Lepidoptera</taxon>
        <taxon>Glossata</taxon>
        <taxon>Ditrysia</taxon>
        <taxon>Tineoidea</taxon>
        <taxon>Psychidae</taxon>
        <taxon>Oiketicinae</taxon>
        <taxon>Eumeta</taxon>
    </lineage>
</organism>
<gene>
    <name evidence="1" type="ORF">EVAR_93491_1</name>
</gene>
<sequence length="125" mass="13964">MVQRRQRAESGASALVSRLIIICNPAVGRSAINHDRVASRVGARLHDMRTRRQHYVWYWFSANVRKSKLAKFNQVTKDNVPRRHAAVSPAPCPAAASRVHYRVTSLYRFCCDSVSACRAAATLAA</sequence>
<reference evidence="1 2" key="1">
    <citation type="journal article" date="2019" name="Commun. Biol.">
        <title>The bagworm genome reveals a unique fibroin gene that provides high tensile strength.</title>
        <authorList>
            <person name="Kono N."/>
            <person name="Nakamura H."/>
            <person name="Ohtoshi R."/>
            <person name="Tomita M."/>
            <person name="Numata K."/>
            <person name="Arakawa K."/>
        </authorList>
    </citation>
    <scope>NUCLEOTIDE SEQUENCE [LARGE SCALE GENOMIC DNA]</scope>
</reference>
<keyword evidence="2" id="KW-1185">Reference proteome</keyword>
<accession>A0A4C1TMN0</accession>
<name>A0A4C1TMN0_EUMVA</name>